<evidence type="ECO:0000256" key="1">
    <source>
        <dbReference type="SAM" id="MobiDB-lite"/>
    </source>
</evidence>
<proteinExistence type="predicted"/>
<organism evidence="2 3">
    <name type="scientific">Candidatus Harrisonbacteria bacterium RIFCSPLOWO2_02_FULL_41_13b</name>
    <dbReference type="NCBI Taxonomy" id="1798409"/>
    <lineage>
        <taxon>Bacteria</taxon>
        <taxon>Candidatus Harrisoniibacteriota</taxon>
    </lineage>
</organism>
<evidence type="ECO:0000313" key="2">
    <source>
        <dbReference type="EMBL" id="OGY68318.1"/>
    </source>
</evidence>
<feature type="region of interest" description="Disordered" evidence="1">
    <location>
        <begin position="1"/>
        <end position="21"/>
    </location>
</feature>
<dbReference type="Proteomes" id="UP000177690">
    <property type="component" value="Unassembled WGS sequence"/>
</dbReference>
<dbReference type="GO" id="GO:0043565">
    <property type="term" value="F:sequence-specific DNA binding"/>
    <property type="evidence" value="ECO:0007669"/>
    <property type="project" value="InterPro"/>
</dbReference>
<protein>
    <submittedName>
        <fullName evidence="2">Uncharacterized protein</fullName>
    </submittedName>
</protein>
<dbReference type="InterPro" id="IPR036081">
    <property type="entry name" value="Translin_sf"/>
</dbReference>
<evidence type="ECO:0000313" key="3">
    <source>
        <dbReference type="Proteomes" id="UP000177690"/>
    </source>
</evidence>
<feature type="compositionally biased region" description="Polar residues" evidence="1">
    <location>
        <begin position="1"/>
        <end position="12"/>
    </location>
</feature>
<reference evidence="2 3" key="1">
    <citation type="journal article" date="2016" name="Nat. Commun.">
        <title>Thousands of microbial genomes shed light on interconnected biogeochemical processes in an aquifer system.</title>
        <authorList>
            <person name="Anantharaman K."/>
            <person name="Brown C.T."/>
            <person name="Hug L.A."/>
            <person name="Sharon I."/>
            <person name="Castelle C.J."/>
            <person name="Probst A.J."/>
            <person name="Thomas B.C."/>
            <person name="Singh A."/>
            <person name="Wilkins M.J."/>
            <person name="Karaoz U."/>
            <person name="Brodie E.L."/>
            <person name="Williams K.H."/>
            <person name="Hubbard S.S."/>
            <person name="Banfield J.F."/>
        </authorList>
    </citation>
    <scope>NUCLEOTIDE SEQUENCE [LARGE SCALE GENOMIC DNA]</scope>
</reference>
<comment type="caution">
    <text evidence="2">The sequence shown here is derived from an EMBL/GenBank/DDBJ whole genome shotgun (WGS) entry which is preliminary data.</text>
</comment>
<dbReference type="EMBL" id="MHJL01000001">
    <property type="protein sequence ID" value="OGY68318.1"/>
    <property type="molecule type" value="Genomic_DNA"/>
</dbReference>
<dbReference type="Gene3D" id="1.20.58.2140">
    <property type="match status" value="1"/>
</dbReference>
<name>A0A1G1ZUC5_9BACT</name>
<accession>A0A1G1ZUC5</accession>
<dbReference type="AlphaFoldDB" id="A0A1G1ZUC5"/>
<dbReference type="SUPFAM" id="SSF74784">
    <property type="entry name" value="Translin"/>
    <property type="match status" value="1"/>
</dbReference>
<sequence length="256" mass="28597">MSTDSENVQADNDSLDSEKPETINLADAGQFADELIEHFREQRSHIGKGHGTKNESITASKKAMSFLEEGRLEEARASLESCANSFDAISEFNLPISVKDELHKAAGQEFTEAVVIFNYFTALIGKIDPVLVKIPTDRELNVPPSAWLGGITDATSEISKMLPSLLINQVVADEKALYERALNILETLHSFLLNFRQCYARVINNHYRPGQGFLEKLRQPAMAILRIKERLISLKEKESLNKKLDAILKASLVNQD</sequence>
<gene>
    <name evidence="2" type="ORF">A3I24_01695</name>
</gene>